<dbReference type="EMBL" id="JBFOLK010000012">
    <property type="protein sequence ID" value="KAL2470598.1"/>
    <property type="molecule type" value="Genomic_DNA"/>
</dbReference>
<sequence length="152" mass="16843">MEELSETVVGSDLPCSGPKATGSCSGIAVISDYCKGNSSAVEYSLGLKLIGLHIEDVSFTTDQTERHLEVGNTGYGNYDSSAKRHLLMSLEIFLRIYYKECMLGHLRACYMHLKRGLKYSFEFGNSSSGVGYRSLRWALGRGLRLPLEHCYA</sequence>
<protein>
    <submittedName>
        <fullName evidence="1">Uncharacterized protein</fullName>
    </submittedName>
</protein>
<proteinExistence type="predicted"/>
<dbReference type="Proteomes" id="UP001604336">
    <property type="component" value="Unassembled WGS sequence"/>
</dbReference>
<organism evidence="1 2">
    <name type="scientific">Abeliophyllum distichum</name>
    <dbReference type="NCBI Taxonomy" id="126358"/>
    <lineage>
        <taxon>Eukaryota</taxon>
        <taxon>Viridiplantae</taxon>
        <taxon>Streptophyta</taxon>
        <taxon>Embryophyta</taxon>
        <taxon>Tracheophyta</taxon>
        <taxon>Spermatophyta</taxon>
        <taxon>Magnoliopsida</taxon>
        <taxon>eudicotyledons</taxon>
        <taxon>Gunneridae</taxon>
        <taxon>Pentapetalae</taxon>
        <taxon>asterids</taxon>
        <taxon>lamiids</taxon>
        <taxon>Lamiales</taxon>
        <taxon>Oleaceae</taxon>
        <taxon>Forsythieae</taxon>
        <taxon>Abeliophyllum</taxon>
    </lineage>
</organism>
<accession>A0ABD1Q341</accession>
<dbReference type="AlphaFoldDB" id="A0ABD1Q341"/>
<evidence type="ECO:0000313" key="1">
    <source>
        <dbReference type="EMBL" id="KAL2470598.1"/>
    </source>
</evidence>
<gene>
    <name evidence="1" type="ORF">Adt_38734</name>
</gene>
<name>A0ABD1Q341_9LAMI</name>
<reference evidence="2" key="1">
    <citation type="submission" date="2024-07" db="EMBL/GenBank/DDBJ databases">
        <title>Two chromosome-level genome assemblies of Korean endemic species Abeliophyllum distichum and Forsythia ovata (Oleaceae).</title>
        <authorList>
            <person name="Jang H."/>
        </authorList>
    </citation>
    <scope>NUCLEOTIDE SEQUENCE [LARGE SCALE GENOMIC DNA]</scope>
</reference>
<keyword evidence="2" id="KW-1185">Reference proteome</keyword>
<comment type="caution">
    <text evidence="1">The sequence shown here is derived from an EMBL/GenBank/DDBJ whole genome shotgun (WGS) entry which is preliminary data.</text>
</comment>
<evidence type="ECO:0000313" key="2">
    <source>
        <dbReference type="Proteomes" id="UP001604336"/>
    </source>
</evidence>